<accession>A0A8J1Y541</accession>
<reference evidence="1" key="1">
    <citation type="submission" date="2022-03" db="EMBL/GenBank/DDBJ databases">
        <authorList>
            <person name="Martin C."/>
        </authorList>
    </citation>
    <scope>NUCLEOTIDE SEQUENCE</scope>
</reference>
<organism evidence="1 2">
    <name type="scientific">Owenia fusiformis</name>
    <name type="common">Polychaete worm</name>
    <dbReference type="NCBI Taxonomy" id="6347"/>
    <lineage>
        <taxon>Eukaryota</taxon>
        <taxon>Metazoa</taxon>
        <taxon>Spiralia</taxon>
        <taxon>Lophotrochozoa</taxon>
        <taxon>Annelida</taxon>
        <taxon>Polychaeta</taxon>
        <taxon>Sedentaria</taxon>
        <taxon>Canalipalpata</taxon>
        <taxon>Sabellida</taxon>
        <taxon>Oweniida</taxon>
        <taxon>Oweniidae</taxon>
        <taxon>Owenia</taxon>
    </lineage>
</organism>
<gene>
    <name evidence="1" type="ORF">OFUS_LOCUS17860</name>
</gene>
<name>A0A8J1Y541_OWEFU</name>
<evidence type="ECO:0000313" key="1">
    <source>
        <dbReference type="EMBL" id="CAH1792950.1"/>
    </source>
</evidence>
<evidence type="ECO:0000313" key="2">
    <source>
        <dbReference type="Proteomes" id="UP000749559"/>
    </source>
</evidence>
<dbReference type="Proteomes" id="UP000749559">
    <property type="component" value="Unassembled WGS sequence"/>
</dbReference>
<comment type="caution">
    <text evidence="1">The sequence shown here is derived from an EMBL/GenBank/DDBJ whole genome shotgun (WGS) entry which is preliminary data.</text>
</comment>
<proteinExistence type="predicted"/>
<protein>
    <submittedName>
        <fullName evidence="1">Uncharacterized protein</fullName>
    </submittedName>
</protein>
<dbReference type="EMBL" id="CAIIXF020000008">
    <property type="protein sequence ID" value="CAH1792950.1"/>
    <property type="molecule type" value="Genomic_DNA"/>
</dbReference>
<keyword evidence="2" id="KW-1185">Reference proteome</keyword>
<dbReference type="AlphaFoldDB" id="A0A8J1Y541"/>
<sequence length="115" mass="13265">MCIFTADAADGHPDIYIHSWWSSKCVYSQLIGIQMCIFTADVDGHPDIYSQLVFIQMCIFTAGGHLNVYISSLWSSKLYIYSQWSSNMYIHSCLSYKSVHLQLMMINSWFSVRCN</sequence>